<evidence type="ECO:0000256" key="4">
    <source>
        <dbReference type="ARBA" id="ARBA00022771"/>
    </source>
</evidence>
<dbReference type="InterPro" id="IPR001728">
    <property type="entry name" value="ThyrH_rcpt"/>
</dbReference>
<protein>
    <submittedName>
        <fullName evidence="15">Nuclear receptor domain-containing protein</fullName>
    </submittedName>
</protein>
<keyword evidence="10" id="KW-0539">Nucleus</keyword>
<proteinExistence type="inferred from homology"/>
<accession>A0A0N4VKW5</accession>
<dbReference type="SMART" id="SM00399">
    <property type="entry name" value="ZnF_C4"/>
    <property type="match status" value="1"/>
</dbReference>
<reference evidence="13 14" key="2">
    <citation type="submission" date="2018-10" db="EMBL/GenBank/DDBJ databases">
        <authorList>
            <consortium name="Pathogen Informatics"/>
        </authorList>
    </citation>
    <scope>NUCLEOTIDE SEQUENCE [LARGE SCALE GENOMIC DNA]</scope>
</reference>
<evidence type="ECO:0000256" key="6">
    <source>
        <dbReference type="ARBA" id="ARBA00023015"/>
    </source>
</evidence>
<dbReference type="EMBL" id="UXUI01011226">
    <property type="protein sequence ID" value="VDD96060.1"/>
    <property type="molecule type" value="Genomic_DNA"/>
</dbReference>
<sequence length="328" mass="38357">MPSYMEEGQACVVCGDEATGLHYRAITCEGCKGFFRRTAQKKLQYKCNNNEKCEINKATRNLCQRCRHLKCLSCGMSPELVLNETERSLKRQLIERNRVKREMEEVVKVLKSHSLIDQRIRYEPMTQSITASYCRYIDVPLGLDFDTSTDDSTVRQKNWSSLVSVLIRHIIDFIKCISIYQSLTDKERCALMDNTGWLEVTLLRFIHQYDPTESCLILYDKRSFPKSDTKTNNDYTEAMMELLAQAKSFSTLQLNNRQLALLSALFIYDHAEACQVSDLLENLYYIVHDELWHCLQSISESSSDSPDPNRWWRLKFQFWYLILIADVR</sequence>
<dbReference type="GO" id="GO:0004879">
    <property type="term" value="F:nuclear receptor activity"/>
    <property type="evidence" value="ECO:0007669"/>
    <property type="project" value="InterPro"/>
</dbReference>
<dbReference type="InterPro" id="IPR000536">
    <property type="entry name" value="Nucl_hrmn_rcpt_lig-bd"/>
</dbReference>
<evidence type="ECO:0000313" key="15">
    <source>
        <dbReference type="WBParaSite" id="EVEC_0001151201-mRNA-1"/>
    </source>
</evidence>
<dbReference type="GO" id="GO:0008270">
    <property type="term" value="F:zinc ion binding"/>
    <property type="evidence" value="ECO:0007669"/>
    <property type="project" value="UniProtKB-KW"/>
</dbReference>
<dbReference type="PANTHER" id="PTHR24082:SF473">
    <property type="entry name" value="ECDYSONE-INDUCED PROTEIN 75B, ISOFORM B"/>
    <property type="match status" value="1"/>
</dbReference>
<keyword evidence="7" id="KW-0238">DNA-binding</keyword>
<feature type="domain" description="Nuclear receptor" evidence="11">
    <location>
        <begin position="8"/>
        <end position="83"/>
    </location>
</feature>
<dbReference type="PRINTS" id="PR00047">
    <property type="entry name" value="STROIDFINGER"/>
</dbReference>
<dbReference type="STRING" id="51028.A0A0N4VKW5"/>
<evidence type="ECO:0000259" key="11">
    <source>
        <dbReference type="PROSITE" id="PS51030"/>
    </source>
</evidence>
<dbReference type="AlphaFoldDB" id="A0A0N4VKW5"/>
<keyword evidence="14" id="KW-1185">Reference proteome</keyword>
<dbReference type="InterPro" id="IPR013088">
    <property type="entry name" value="Znf_NHR/GATA"/>
</dbReference>
<dbReference type="GO" id="GO:0000122">
    <property type="term" value="P:negative regulation of transcription by RNA polymerase II"/>
    <property type="evidence" value="ECO:0007669"/>
    <property type="project" value="TreeGrafter"/>
</dbReference>
<name>A0A0N4VKW5_ENTVE</name>
<dbReference type="Pfam" id="PF00105">
    <property type="entry name" value="zf-C4"/>
    <property type="match status" value="1"/>
</dbReference>
<evidence type="ECO:0000256" key="3">
    <source>
        <dbReference type="ARBA" id="ARBA00022723"/>
    </source>
</evidence>
<dbReference type="GO" id="GO:0009755">
    <property type="term" value="P:hormone-mediated signaling pathway"/>
    <property type="evidence" value="ECO:0007669"/>
    <property type="project" value="TreeGrafter"/>
</dbReference>
<keyword evidence="8" id="KW-0804">Transcription</keyword>
<evidence type="ECO:0000313" key="14">
    <source>
        <dbReference type="Proteomes" id="UP000274131"/>
    </source>
</evidence>
<keyword evidence="5" id="KW-0862">Zinc</keyword>
<dbReference type="Gene3D" id="1.10.565.10">
    <property type="entry name" value="Retinoid X Receptor"/>
    <property type="match status" value="1"/>
</dbReference>
<dbReference type="SUPFAM" id="SSF48508">
    <property type="entry name" value="Nuclear receptor ligand-binding domain"/>
    <property type="match status" value="1"/>
</dbReference>
<gene>
    <name evidence="13" type="ORF">EVEC_LOCUS10811</name>
</gene>
<evidence type="ECO:0000256" key="10">
    <source>
        <dbReference type="ARBA" id="ARBA00023242"/>
    </source>
</evidence>
<dbReference type="PRINTS" id="PR00398">
    <property type="entry name" value="STRDHORMONER"/>
</dbReference>
<evidence type="ECO:0000256" key="5">
    <source>
        <dbReference type="ARBA" id="ARBA00022833"/>
    </source>
</evidence>
<comment type="similarity">
    <text evidence="2">Belongs to the nuclear hormone receptor family. NR1 subfamily.</text>
</comment>
<evidence type="ECO:0000256" key="7">
    <source>
        <dbReference type="ARBA" id="ARBA00023125"/>
    </source>
</evidence>
<dbReference type="PANTHER" id="PTHR24082">
    <property type="entry name" value="NUCLEAR HORMONE RECEPTOR"/>
    <property type="match status" value="1"/>
</dbReference>
<feature type="domain" description="NR LBD" evidence="12">
    <location>
        <begin position="111"/>
        <end position="328"/>
    </location>
</feature>
<dbReference type="InterPro" id="IPR001723">
    <property type="entry name" value="Nuclear_hrmn_rcpt"/>
</dbReference>
<dbReference type="SUPFAM" id="SSF57716">
    <property type="entry name" value="Glucocorticoid receptor-like (DNA-binding domain)"/>
    <property type="match status" value="1"/>
</dbReference>
<dbReference type="InterPro" id="IPR050234">
    <property type="entry name" value="Nuclear_hormone_rcpt_NR1"/>
</dbReference>
<dbReference type="PROSITE" id="PS00031">
    <property type="entry name" value="NUCLEAR_REC_DBD_1"/>
    <property type="match status" value="1"/>
</dbReference>
<dbReference type="PROSITE" id="PS51843">
    <property type="entry name" value="NR_LBD"/>
    <property type="match status" value="1"/>
</dbReference>
<evidence type="ECO:0000256" key="1">
    <source>
        <dbReference type="ARBA" id="ARBA00004123"/>
    </source>
</evidence>
<dbReference type="GO" id="GO:0000978">
    <property type="term" value="F:RNA polymerase II cis-regulatory region sequence-specific DNA binding"/>
    <property type="evidence" value="ECO:0007669"/>
    <property type="project" value="TreeGrafter"/>
</dbReference>
<evidence type="ECO:0000256" key="8">
    <source>
        <dbReference type="ARBA" id="ARBA00023163"/>
    </source>
</evidence>
<dbReference type="InterPro" id="IPR001628">
    <property type="entry name" value="Znf_hrmn_rcpt"/>
</dbReference>
<keyword evidence="9" id="KW-0675">Receptor</keyword>
<comment type="subcellular location">
    <subcellularLocation>
        <location evidence="1">Nucleus</location>
    </subcellularLocation>
</comment>
<dbReference type="PRINTS" id="PR00546">
    <property type="entry name" value="THYROIDHORMR"/>
</dbReference>
<dbReference type="WBParaSite" id="EVEC_0001151201-mRNA-1">
    <property type="protein sequence ID" value="EVEC_0001151201-mRNA-1"/>
    <property type="gene ID" value="EVEC_0001151201"/>
</dbReference>
<dbReference type="GO" id="GO:0045944">
    <property type="term" value="P:positive regulation of transcription by RNA polymerase II"/>
    <property type="evidence" value="ECO:0007669"/>
    <property type="project" value="TreeGrafter"/>
</dbReference>
<dbReference type="OrthoDB" id="5771769at2759"/>
<dbReference type="InterPro" id="IPR035500">
    <property type="entry name" value="NHR-like_dom_sf"/>
</dbReference>
<dbReference type="Gene3D" id="3.30.50.10">
    <property type="entry name" value="Erythroid Transcription Factor GATA-1, subunit A"/>
    <property type="match status" value="1"/>
</dbReference>
<evidence type="ECO:0000259" key="12">
    <source>
        <dbReference type="PROSITE" id="PS51843"/>
    </source>
</evidence>
<keyword evidence="3" id="KW-0479">Metal-binding</keyword>
<dbReference type="FunFam" id="3.30.50.10:FF:000030">
    <property type="entry name" value="Nuclear Hormone Receptor family"/>
    <property type="match status" value="1"/>
</dbReference>
<evidence type="ECO:0000313" key="13">
    <source>
        <dbReference type="EMBL" id="VDD96060.1"/>
    </source>
</evidence>
<organism evidence="15">
    <name type="scientific">Enterobius vermicularis</name>
    <name type="common">Human pinworm</name>
    <dbReference type="NCBI Taxonomy" id="51028"/>
    <lineage>
        <taxon>Eukaryota</taxon>
        <taxon>Metazoa</taxon>
        <taxon>Ecdysozoa</taxon>
        <taxon>Nematoda</taxon>
        <taxon>Chromadorea</taxon>
        <taxon>Rhabditida</taxon>
        <taxon>Spirurina</taxon>
        <taxon>Oxyuridomorpha</taxon>
        <taxon>Oxyuroidea</taxon>
        <taxon>Oxyuridae</taxon>
        <taxon>Enterobius</taxon>
    </lineage>
</organism>
<dbReference type="Proteomes" id="UP000274131">
    <property type="component" value="Unassembled WGS sequence"/>
</dbReference>
<keyword evidence="6" id="KW-0805">Transcription regulation</keyword>
<dbReference type="GO" id="GO:0030154">
    <property type="term" value="P:cell differentiation"/>
    <property type="evidence" value="ECO:0007669"/>
    <property type="project" value="TreeGrafter"/>
</dbReference>
<dbReference type="GO" id="GO:0005634">
    <property type="term" value="C:nucleus"/>
    <property type="evidence" value="ECO:0007669"/>
    <property type="project" value="UniProtKB-SubCell"/>
</dbReference>
<dbReference type="PROSITE" id="PS51030">
    <property type="entry name" value="NUCLEAR_REC_DBD_2"/>
    <property type="match status" value="1"/>
</dbReference>
<evidence type="ECO:0000256" key="2">
    <source>
        <dbReference type="ARBA" id="ARBA00008092"/>
    </source>
</evidence>
<reference evidence="15" key="1">
    <citation type="submission" date="2017-02" db="UniProtKB">
        <authorList>
            <consortium name="WormBaseParasite"/>
        </authorList>
    </citation>
    <scope>IDENTIFICATION</scope>
</reference>
<keyword evidence="4" id="KW-0863">Zinc-finger</keyword>
<evidence type="ECO:0000256" key="9">
    <source>
        <dbReference type="ARBA" id="ARBA00023170"/>
    </source>
</evidence>